<evidence type="ECO:0000256" key="1">
    <source>
        <dbReference type="ARBA" id="ARBA00004613"/>
    </source>
</evidence>
<protein>
    <submittedName>
        <fullName evidence="6">Type VI secretion protein VgrG</fullName>
    </submittedName>
</protein>
<dbReference type="Pfam" id="PF22178">
    <property type="entry name" value="Gp5_trimer_C"/>
    <property type="match status" value="1"/>
</dbReference>
<dbReference type="PANTHER" id="PTHR32305">
    <property type="match status" value="1"/>
</dbReference>
<comment type="similarity">
    <text evidence="2">Belongs to the VgrG protein family.</text>
</comment>
<dbReference type="SUPFAM" id="SSF69349">
    <property type="entry name" value="Phage fibre proteins"/>
    <property type="match status" value="1"/>
</dbReference>
<evidence type="ECO:0000313" key="6">
    <source>
        <dbReference type="EMBL" id="OCH21664.1"/>
    </source>
</evidence>
<dbReference type="NCBIfam" id="TIGR03361">
    <property type="entry name" value="VI_Rhs_Vgr"/>
    <property type="match status" value="1"/>
</dbReference>
<comment type="subcellular location">
    <subcellularLocation>
        <location evidence="1">Secreted</location>
    </subcellularLocation>
</comment>
<dbReference type="InterPro" id="IPR050708">
    <property type="entry name" value="T6SS_VgrG/RHS"/>
</dbReference>
<dbReference type="Pfam" id="PF05954">
    <property type="entry name" value="Phage_GPD"/>
    <property type="match status" value="1"/>
</dbReference>
<dbReference type="Gene3D" id="3.55.50.10">
    <property type="entry name" value="Baseplate protein-like domains"/>
    <property type="match status" value="1"/>
</dbReference>
<dbReference type="InterPro" id="IPR006533">
    <property type="entry name" value="T6SS_Vgr_RhsGE"/>
</dbReference>
<reference evidence="6 7" key="1">
    <citation type="submission" date="2016-06" db="EMBL/GenBank/DDBJ databases">
        <authorList>
            <person name="Kjaerup R.B."/>
            <person name="Dalgaard T.S."/>
            <person name="Juul-Madsen H.R."/>
        </authorList>
    </citation>
    <scope>NUCLEOTIDE SEQUENCE [LARGE SCALE GENOMIC DNA]</scope>
    <source>
        <strain evidence="6 7">1S159</strain>
    </source>
</reference>
<dbReference type="InterPro" id="IPR037026">
    <property type="entry name" value="Vgr_OB-fold_dom_sf"/>
</dbReference>
<dbReference type="Pfam" id="PF04717">
    <property type="entry name" value="Phage_base_V"/>
    <property type="match status" value="1"/>
</dbReference>
<comment type="caution">
    <text evidence="6">The sequence shown here is derived from an EMBL/GenBank/DDBJ whole genome shotgun (WGS) entry which is preliminary data.</text>
</comment>
<dbReference type="SUPFAM" id="SSF69255">
    <property type="entry name" value="gp5 N-terminal domain-like"/>
    <property type="match status" value="1"/>
</dbReference>
<dbReference type="Gene3D" id="2.40.50.230">
    <property type="entry name" value="Gp5 N-terminal domain"/>
    <property type="match status" value="1"/>
</dbReference>
<dbReference type="OrthoDB" id="9762420at2"/>
<organism evidence="6 7">
    <name type="scientific">Aliivibrio logei</name>
    <name type="common">Vibrio logei</name>
    <dbReference type="NCBI Taxonomy" id="688"/>
    <lineage>
        <taxon>Bacteria</taxon>
        <taxon>Pseudomonadati</taxon>
        <taxon>Pseudomonadota</taxon>
        <taxon>Gammaproteobacteria</taxon>
        <taxon>Vibrionales</taxon>
        <taxon>Vibrionaceae</taxon>
        <taxon>Aliivibrio</taxon>
    </lineage>
</organism>
<accession>A0A1B9NZW8</accession>
<dbReference type="InterPro" id="IPR054030">
    <property type="entry name" value="Gp5_Vgr_C"/>
</dbReference>
<dbReference type="Gene3D" id="2.30.110.50">
    <property type="match status" value="1"/>
</dbReference>
<dbReference type="STRING" id="688.A6E04_07300"/>
<gene>
    <name evidence="6" type="ORF">A6E04_07300</name>
</gene>
<proteinExistence type="inferred from homology"/>
<keyword evidence="3" id="KW-0964">Secreted</keyword>
<dbReference type="InterPro" id="IPR006531">
    <property type="entry name" value="Gp5/Vgr_OB"/>
</dbReference>
<evidence type="ECO:0000256" key="2">
    <source>
        <dbReference type="ARBA" id="ARBA00005558"/>
    </source>
</evidence>
<name>A0A1B9NZW8_ALILO</name>
<dbReference type="AlphaFoldDB" id="A0A1B9NZW8"/>
<dbReference type="Proteomes" id="UP000093523">
    <property type="component" value="Unassembled WGS sequence"/>
</dbReference>
<evidence type="ECO:0000256" key="3">
    <source>
        <dbReference type="ARBA" id="ARBA00022525"/>
    </source>
</evidence>
<evidence type="ECO:0000259" key="5">
    <source>
        <dbReference type="Pfam" id="PF22178"/>
    </source>
</evidence>
<feature type="domain" description="Gp5/Type VI secretion system Vgr C-terminal trimerisation" evidence="5">
    <location>
        <begin position="475"/>
        <end position="581"/>
    </location>
</feature>
<dbReference type="RefSeq" id="WP_065610265.1">
    <property type="nucleotide sequence ID" value="NZ_CAWMPN010000008.1"/>
</dbReference>
<evidence type="ECO:0000313" key="7">
    <source>
        <dbReference type="Proteomes" id="UP000093523"/>
    </source>
</evidence>
<dbReference type="Gene3D" id="4.10.220.110">
    <property type="match status" value="1"/>
</dbReference>
<dbReference type="SUPFAM" id="SSF69279">
    <property type="entry name" value="Phage tail proteins"/>
    <property type="match status" value="2"/>
</dbReference>
<dbReference type="GO" id="GO:0005576">
    <property type="term" value="C:extracellular region"/>
    <property type="evidence" value="ECO:0007669"/>
    <property type="project" value="UniProtKB-SubCell"/>
</dbReference>
<dbReference type="PANTHER" id="PTHR32305:SF15">
    <property type="entry name" value="PROTEIN RHSA-RELATED"/>
    <property type="match status" value="1"/>
</dbReference>
<dbReference type="EMBL" id="MAJU01000008">
    <property type="protein sequence ID" value="OCH21664.1"/>
    <property type="molecule type" value="Genomic_DNA"/>
</dbReference>
<feature type="domain" description="Gp5/Type VI secretion system Vgr protein OB-fold" evidence="4">
    <location>
        <begin position="392"/>
        <end position="458"/>
    </location>
</feature>
<dbReference type="InterPro" id="IPR017847">
    <property type="entry name" value="T6SS_RhsGE_Vgr_subset"/>
</dbReference>
<evidence type="ECO:0000259" key="4">
    <source>
        <dbReference type="Pfam" id="PF04717"/>
    </source>
</evidence>
<dbReference type="NCBIfam" id="TIGR01646">
    <property type="entry name" value="vgr_GE"/>
    <property type="match status" value="1"/>
</dbReference>
<sequence>MQDANQAQFELDVATIKIPLQVYEFSGKEKLGDSYEFEITFICEDPELNLGEWLQLPARLVLHHHNSKDFNLSPRYVHGVVESIEQLSTSFRYSTYRLTLIPIFSLLNYRTNYQIFQHKTVPEIITEIYQQAGILSHHFEIELFNAHEPREYCVQYGESDFYFIQRLMSEEGLVSYFEHKEEGSRLIIADGSEAHTELASLCVASDNGMAKEGNTITSLIRKQQVSVGKVSVREFNFQTPSTHSFGESTIEDKEDQTSEKPLTQYVYPANQSSSDLAIKHASLHLKQHRASNLELIGESDCAQLTAGYFQPIVGHSNPEFNNTWLLTEVSHQGKQPQVLEELADGVSNYVATFRCLPWTLPFKLEPKTKPLISSTDTAIVTGPSNEEIYCDEFGRVKVQFYWDRNGQGDETTSCWLRTSQGWAGNQYGQFVLPRIGHEVIVSFIHGDPDKPIITGALYNGDNKLPYALPEHKTRSTFKTSSSVGGETFNEFRFEDKKDNEQVYIHAGRDLDTHINNDRVVEVFNNEHKFVHNNQLQEIKKNKNTTVNESQFETVKGDVHYEVNSSLHSKIGGKQMMKIGSELHLNSGQKIILEAGAEVTLKAGGSVVKIDPAGVHLMGSKINLNSGGSAGRGSGNEGATAMLPLNKTLEKVGLLPMKASINSLINGQKLHFIAIKPCNKELNDA</sequence>